<keyword evidence="2" id="KW-0547">Nucleotide-binding</keyword>
<dbReference type="PANTHER" id="PTHR42794:SF1">
    <property type="entry name" value="HEMIN IMPORT ATP-BINDING PROTEIN HMUV"/>
    <property type="match status" value="1"/>
</dbReference>
<evidence type="ECO:0000259" key="6">
    <source>
        <dbReference type="PROSITE" id="PS50893"/>
    </source>
</evidence>
<dbReference type="SUPFAM" id="SSF52540">
    <property type="entry name" value="P-loop containing nucleoside triphosphate hydrolases"/>
    <property type="match status" value="1"/>
</dbReference>
<keyword evidence="4" id="KW-1278">Translocase</keyword>
<dbReference type="InterPro" id="IPR027417">
    <property type="entry name" value="P-loop_NTPase"/>
</dbReference>
<dbReference type="InterPro" id="IPR003439">
    <property type="entry name" value="ABC_transporter-like_ATP-bd"/>
</dbReference>
<dbReference type="PROSITE" id="PS50893">
    <property type="entry name" value="ABC_TRANSPORTER_2"/>
    <property type="match status" value="1"/>
</dbReference>
<feature type="domain" description="ABC transporter" evidence="6">
    <location>
        <begin position="4"/>
        <end position="241"/>
    </location>
</feature>
<dbReference type="Gene3D" id="3.40.50.300">
    <property type="entry name" value="P-loop containing nucleotide triphosphate hydrolases"/>
    <property type="match status" value="1"/>
</dbReference>
<dbReference type="GO" id="GO:0005524">
    <property type="term" value="F:ATP binding"/>
    <property type="evidence" value="ECO:0007669"/>
    <property type="project" value="UniProtKB-KW"/>
</dbReference>
<name>A0A847R2G0_9GAMM</name>
<gene>
    <name evidence="7" type="ORF">HGG82_10115</name>
</gene>
<dbReference type="RefSeq" id="WP_168825311.1">
    <property type="nucleotide sequence ID" value="NZ_CP073013.1"/>
</dbReference>
<evidence type="ECO:0000256" key="5">
    <source>
        <dbReference type="ARBA" id="ARBA00037066"/>
    </source>
</evidence>
<evidence type="ECO:0000313" key="8">
    <source>
        <dbReference type="Proteomes" id="UP000586067"/>
    </source>
</evidence>
<dbReference type="InterPro" id="IPR003593">
    <property type="entry name" value="AAA+_ATPase"/>
</dbReference>
<sequence>MSQLVLTQLLAAIPNKPPQPENALSLSFHAGQMWGILGPNGVGKTTLLHTLAALKFPTSGKIELNGQPMTQLPRLTLAQQIGIMFQEHQDGFPATVLETVLLGRFPHLSPWEMESEQDLALAHAALARLDLMDFAHRPLSSLSGGERQRAALAALMAQAPDVWLVDEPTNHLDLHYQVAAMGLLAEQASQGRAVVMSLHDVNVAAQWCSHVLLLYPDRPPIWGESARLLTQQNLEPLYRQKLAMTELNGKPLFVPVA</sequence>
<organism evidence="7 8">
    <name type="scientific">Marinomonas profundi</name>
    <dbReference type="NCBI Taxonomy" id="2726122"/>
    <lineage>
        <taxon>Bacteria</taxon>
        <taxon>Pseudomonadati</taxon>
        <taxon>Pseudomonadota</taxon>
        <taxon>Gammaproteobacteria</taxon>
        <taxon>Oceanospirillales</taxon>
        <taxon>Oceanospirillaceae</taxon>
        <taxon>Marinomonas</taxon>
    </lineage>
</organism>
<proteinExistence type="predicted"/>
<evidence type="ECO:0000256" key="2">
    <source>
        <dbReference type="ARBA" id="ARBA00022741"/>
    </source>
</evidence>
<dbReference type="PROSITE" id="PS00211">
    <property type="entry name" value="ABC_TRANSPORTER_1"/>
    <property type="match status" value="1"/>
</dbReference>
<keyword evidence="3 7" id="KW-0067">ATP-binding</keyword>
<dbReference type="SMART" id="SM00382">
    <property type="entry name" value="AAA"/>
    <property type="match status" value="1"/>
</dbReference>
<dbReference type="Proteomes" id="UP000586067">
    <property type="component" value="Unassembled WGS sequence"/>
</dbReference>
<accession>A0A847R2G0</accession>
<dbReference type="CDD" id="cd03214">
    <property type="entry name" value="ABC_Iron-Siderophores_B12_Hemin"/>
    <property type="match status" value="1"/>
</dbReference>
<evidence type="ECO:0000256" key="1">
    <source>
        <dbReference type="ARBA" id="ARBA00022448"/>
    </source>
</evidence>
<keyword evidence="8" id="KW-1185">Reference proteome</keyword>
<dbReference type="GO" id="GO:0016887">
    <property type="term" value="F:ATP hydrolysis activity"/>
    <property type="evidence" value="ECO:0007669"/>
    <property type="project" value="InterPro"/>
</dbReference>
<dbReference type="Pfam" id="PF00005">
    <property type="entry name" value="ABC_tran"/>
    <property type="match status" value="1"/>
</dbReference>
<evidence type="ECO:0000256" key="4">
    <source>
        <dbReference type="ARBA" id="ARBA00022967"/>
    </source>
</evidence>
<evidence type="ECO:0000256" key="3">
    <source>
        <dbReference type="ARBA" id="ARBA00022840"/>
    </source>
</evidence>
<keyword evidence="1" id="KW-0813">Transport</keyword>
<comment type="caution">
    <text evidence="7">The sequence shown here is derived from an EMBL/GenBank/DDBJ whole genome shotgun (WGS) entry which is preliminary data.</text>
</comment>
<dbReference type="EMBL" id="JABAEK010000009">
    <property type="protein sequence ID" value="NLQ17982.1"/>
    <property type="molecule type" value="Genomic_DNA"/>
</dbReference>
<evidence type="ECO:0000313" key="7">
    <source>
        <dbReference type="EMBL" id="NLQ17982.1"/>
    </source>
</evidence>
<comment type="function">
    <text evidence="5">Part of the ABC transporter complex HmuTUV involved in hemin import. Responsible for energy coupling to the transport system.</text>
</comment>
<dbReference type="AlphaFoldDB" id="A0A847R2G0"/>
<dbReference type="InterPro" id="IPR017871">
    <property type="entry name" value="ABC_transporter-like_CS"/>
</dbReference>
<protein>
    <submittedName>
        <fullName evidence="7">ABC transporter ATP-binding protein</fullName>
    </submittedName>
</protein>
<dbReference type="PANTHER" id="PTHR42794">
    <property type="entry name" value="HEMIN IMPORT ATP-BINDING PROTEIN HMUV"/>
    <property type="match status" value="1"/>
</dbReference>
<reference evidence="7 8" key="1">
    <citation type="submission" date="2020-04" db="EMBL/GenBank/DDBJ databases">
        <title>Marinomonas sp. M1K-6 isolated from the deep seawater of the Mariana Trench.</title>
        <authorList>
            <person name="Li Y."/>
        </authorList>
    </citation>
    <scope>NUCLEOTIDE SEQUENCE [LARGE SCALE GENOMIC DNA]</scope>
    <source>
        <strain evidence="7 8">M1K-6</strain>
    </source>
</reference>